<keyword evidence="4" id="KW-1185">Reference proteome</keyword>
<dbReference type="AlphaFoldDB" id="A0A8H7S8W0"/>
<dbReference type="Proteomes" id="UP000646827">
    <property type="component" value="Unassembled WGS sequence"/>
</dbReference>
<keyword evidence="1" id="KW-0175">Coiled coil</keyword>
<evidence type="ECO:0000256" key="1">
    <source>
        <dbReference type="SAM" id="Coils"/>
    </source>
</evidence>
<reference evidence="3 4" key="1">
    <citation type="submission" date="2020-12" db="EMBL/GenBank/DDBJ databases">
        <title>Metabolic potential, ecology and presence of endohyphal bacteria is reflected in genomic diversity of Mucoromycotina.</title>
        <authorList>
            <person name="Muszewska A."/>
            <person name="Okrasinska A."/>
            <person name="Steczkiewicz K."/>
            <person name="Drgas O."/>
            <person name="Orlowska M."/>
            <person name="Perlinska-Lenart U."/>
            <person name="Aleksandrzak-Piekarczyk T."/>
            <person name="Szatraj K."/>
            <person name="Zielenkiewicz U."/>
            <person name="Pilsyk S."/>
            <person name="Malc E."/>
            <person name="Mieczkowski P."/>
            <person name="Kruszewska J.S."/>
            <person name="Biernat P."/>
            <person name="Pawlowska J."/>
        </authorList>
    </citation>
    <scope>NUCLEOTIDE SEQUENCE [LARGE SCALE GENOMIC DNA]</scope>
    <source>
        <strain evidence="3 4">CBS 142.35</strain>
    </source>
</reference>
<proteinExistence type="predicted"/>
<dbReference type="EMBL" id="JAEPRB010000055">
    <property type="protein sequence ID" value="KAG2223771.1"/>
    <property type="molecule type" value="Genomic_DNA"/>
</dbReference>
<feature type="coiled-coil region" evidence="1">
    <location>
        <begin position="392"/>
        <end position="419"/>
    </location>
</feature>
<evidence type="ECO:0000313" key="4">
    <source>
        <dbReference type="Proteomes" id="UP000646827"/>
    </source>
</evidence>
<feature type="region of interest" description="Disordered" evidence="2">
    <location>
        <begin position="99"/>
        <end position="125"/>
    </location>
</feature>
<comment type="caution">
    <text evidence="3">The sequence shown here is derived from an EMBL/GenBank/DDBJ whole genome shotgun (WGS) entry which is preliminary data.</text>
</comment>
<dbReference type="OrthoDB" id="2447097at2759"/>
<sequence>MSSATTQKQPAAIIIKEGSLSLGKRKRQTTSKDDQEILHDLAKQVLQQKLSNIISDNIKKYNKEEMAVSLEAKKTCQQGSLEMVKKDHSNLLYEEHKNKALSQQQQEEQQSPENDEDEANLIDDDEDRLRMTSAVAIASVLRDDIPNDLVYNSLKQAAMDATTAVSNVSALVRMTLLSLTHPVLIRITKILPKSFTIRNREPLNNLNKIMVGPPNFALKEQLNKLYKPNTRAKDLQEICTNVHLQFIQSHHLGNKKDNNNDTIHPLWVNLIFKKSNLPSTGDGSSITTATAVKEFNTNLQNRWSGTNIYAKSQRYLIRILLRVLIWLLNVNKRQSMNVTKWQSIYGTENFTKMMNINAQGLSNPGKSCIGAKAEKDKDVDRVASNLGPGDLVKMWEGEVEEEEEEAEEEEVVVVVVEEEPNAMEKGTTSTNIIPSAGRGSRSKGKSVALTLRGNACWYRQGHHFKLCRPQERQPLVVVFF</sequence>
<evidence type="ECO:0000256" key="2">
    <source>
        <dbReference type="SAM" id="MobiDB-lite"/>
    </source>
</evidence>
<accession>A0A8H7S8W0</accession>
<name>A0A8H7S8W0_9FUNG</name>
<protein>
    <submittedName>
        <fullName evidence="3">Uncharacterized protein</fullName>
    </submittedName>
</protein>
<evidence type="ECO:0000313" key="3">
    <source>
        <dbReference type="EMBL" id="KAG2223771.1"/>
    </source>
</evidence>
<feature type="compositionally biased region" description="Acidic residues" evidence="2">
    <location>
        <begin position="113"/>
        <end position="125"/>
    </location>
</feature>
<organism evidence="3 4">
    <name type="scientific">Circinella minor</name>
    <dbReference type="NCBI Taxonomy" id="1195481"/>
    <lineage>
        <taxon>Eukaryota</taxon>
        <taxon>Fungi</taxon>
        <taxon>Fungi incertae sedis</taxon>
        <taxon>Mucoromycota</taxon>
        <taxon>Mucoromycotina</taxon>
        <taxon>Mucoromycetes</taxon>
        <taxon>Mucorales</taxon>
        <taxon>Lichtheimiaceae</taxon>
        <taxon>Circinella</taxon>
    </lineage>
</organism>
<gene>
    <name evidence="3" type="ORF">INT45_003495</name>
</gene>
<feature type="region of interest" description="Disordered" evidence="2">
    <location>
        <begin position="423"/>
        <end position="444"/>
    </location>
</feature>